<feature type="domain" description="Response regulatory" evidence="1">
    <location>
        <begin position="3"/>
        <end position="120"/>
    </location>
</feature>
<dbReference type="GO" id="GO:0000160">
    <property type="term" value="P:phosphorelay signal transduction system"/>
    <property type="evidence" value="ECO:0007669"/>
    <property type="project" value="InterPro"/>
</dbReference>
<evidence type="ECO:0000313" key="2">
    <source>
        <dbReference type="EMBL" id="VAX19472.1"/>
    </source>
</evidence>
<accession>A0A3B1BUQ5</accession>
<reference evidence="2" key="1">
    <citation type="submission" date="2018-06" db="EMBL/GenBank/DDBJ databases">
        <authorList>
            <person name="Zhirakovskaya E."/>
        </authorList>
    </citation>
    <scope>NUCLEOTIDE SEQUENCE</scope>
</reference>
<proteinExistence type="predicted"/>
<name>A0A3B1BUQ5_9ZZZZ</name>
<dbReference type="InterPro" id="IPR011006">
    <property type="entry name" value="CheY-like_superfamily"/>
</dbReference>
<sequence>MIKILLISLDNTIKLFIERKFKKPEYQSIIFNETSDPLDIISQVCKINPAILIIDDDFINPNSLHLLKSTKNIKPNLSIVFITSNSSLELGREINRIGVKYYLIKPISEIEFYEYVKSICINSKSHTYK</sequence>
<dbReference type="InterPro" id="IPR001789">
    <property type="entry name" value="Sig_transdc_resp-reg_receiver"/>
</dbReference>
<protein>
    <recommendedName>
        <fullName evidence="1">Response regulatory domain-containing protein</fullName>
    </recommendedName>
</protein>
<dbReference type="PROSITE" id="PS50110">
    <property type="entry name" value="RESPONSE_REGULATORY"/>
    <property type="match status" value="1"/>
</dbReference>
<gene>
    <name evidence="2" type="ORF">MNBD_IGNAVI01-1546</name>
</gene>
<dbReference type="SUPFAM" id="SSF52172">
    <property type="entry name" value="CheY-like"/>
    <property type="match status" value="1"/>
</dbReference>
<dbReference type="AlphaFoldDB" id="A0A3B1BUQ5"/>
<organism evidence="2">
    <name type="scientific">hydrothermal vent metagenome</name>
    <dbReference type="NCBI Taxonomy" id="652676"/>
    <lineage>
        <taxon>unclassified sequences</taxon>
        <taxon>metagenomes</taxon>
        <taxon>ecological metagenomes</taxon>
    </lineage>
</organism>
<dbReference type="EMBL" id="UOGD01000141">
    <property type="protein sequence ID" value="VAX19472.1"/>
    <property type="molecule type" value="Genomic_DNA"/>
</dbReference>
<evidence type="ECO:0000259" key="1">
    <source>
        <dbReference type="PROSITE" id="PS50110"/>
    </source>
</evidence>
<dbReference type="Gene3D" id="3.40.50.2300">
    <property type="match status" value="1"/>
</dbReference>